<dbReference type="InterPro" id="IPR005225">
    <property type="entry name" value="Small_GTP-bd"/>
</dbReference>
<dbReference type="PANTHER" id="PTHR24072">
    <property type="entry name" value="RHO FAMILY GTPASE"/>
    <property type="match status" value="1"/>
</dbReference>
<dbReference type="EMBL" id="KZ107855">
    <property type="protein sequence ID" value="OSS45102.1"/>
    <property type="molecule type" value="Genomic_DNA"/>
</dbReference>
<dbReference type="SMART" id="SM00175">
    <property type="entry name" value="RAB"/>
    <property type="match status" value="1"/>
</dbReference>
<dbReference type="PROSITE" id="PS51419">
    <property type="entry name" value="RAB"/>
    <property type="match status" value="1"/>
</dbReference>
<dbReference type="InterPro" id="IPR027417">
    <property type="entry name" value="P-loop_NTPase"/>
</dbReference>
<dbReference type="GO" id="GO:0005938">
    <property type="term" value="C:cell cortex"/>
    <property type="evidence" value="ECO:0007669"/>
    <property type="project" value="EnsemblFungi"/>
</dbReference>
<dbReference type="PROSITE" id="PS51421">
    <property type="entry name" value="RAS"/>
    <property type="match status" value="1"/>
</dbReference>
<feature type="region of interest" description="Disordered" evidence="9">
    <location>
        <begin position="243"/>
        <end position="283"/>
    </location>
</feature>
<sequence length="283" mass="31335">MATAPSNNYDYLRRKQSTKAPGASISPVRKPIRTPSERNSNGTVSSYGTSQTNHTTVTEPPAFSKKLVVVGDGGCGKTCLLISYSSGNFPEKYVPTVFENYITQTPHLPTGKMVELALWDTAGQEEYDRLRPLSYPETDIIFVCFAIDCPNSLENVMDKWYPEVLHFCPTTPLMLLGLKSDLRNKKNCIELLKTQGLTPVTPEQGRAVAKKMGALYMECSSKEQDGVEDIFDTAVTIAVGDEWKTPDTRRESTMPSASGHHRTISTMSDLPKRKKRSKGCTVL</sequence>
<keyword evidence="11" id="KW-1185">Reference proteome</keyword>
<evidence type="ECO:0000313" key="11">
    <source>
        <dbReference type="Proteomes" id="UP000193240"/>
    </source>
</evidence>
<reference evidence="10 11" key="1">
    <citation type="journal article" date="2017" name="Genome Announc.">
        <title>Genome sequence of the saprophytic ascomycete Epicoccum nigrum ICMP 19927 strain isolated from New Zealand.</title>
        <authorList>
            <person name="Fokin M."/>
            <person name="Fleetwood D."/>
            <person name="Weir B.S."/>
            <person name="Villas-Boas S.G."/>
        </authorList>
    </citation>
    <scope>NUCLEOTIDE SEQUENCE [LARGE SCALE GENOMIC DNA]</scope>
    <source>
        <strain evidence="10 11">ICMP 19927</strain>
    </source>
</reference>
<dbReference type="SMART" id="SM00176">
    <property type="entry name" value="RAN"/>
    <property type="match status" value="1"/>
</dbReference>
<dbReference type="PROSITE" id="PS51420">
    <property type="entry name" value="RHO"/>
    <property type="match status" value="1"/>
</dbReference>
<evidence type="ECO:0000256" key="9">
    <source>
        <dbReference type="SAM" id="MobiDB-lite"/>
    </source>
</evidence>
<dbReference type="GO" id="GO:0016020">
    <property type="term" value="C:membrane"/>
    <property type="evidence" value="ECO:0007669"/>
    <property type="project" value="UniProtKB-SubCell"/>
</dbReference>
<evidence type="ECO:0000256" key="3">
    <source>
        <dbReference type="ARBA" id="ARBA00022481"/>
    </source>
</evidence>
<keyword evidence="8" id="KW-0636">Prenylation</keyword>
<dbReference type="CDD" id="cd04132">
    <property type="entry name" value="Rho4_like"/>
    <property type="match status" value="1"/>
</dbReference>
<dbReference type="SMART" id="SM00174">
    <property type="entry name" value="RHO"/>
    <property type="match status" value="1"/>
</dbReference>
<feature type="region of interest" description="Disordered" evidence="9">
    <location>
        <begin position="1"/>
        <end position="58"/>
    </location>
</feature>
<keyword evidence="3" id="KW-0488">Methylation</keyword>
<dbReference type="InParanoid" id="A0A1Y2LNH7"/>
<dbReference type="OrthoDB" id="8830751at2759"/>
<name>A0A1Y2LNH7_EPING</name>
<comment type="similarity">
    <text evidence="2">Belongs to the small GTPase superfamily. Rho family.</text>
</comment>
<organism evidence="10 11">
    <name type="scientific">Epicoccum nigrum</name>
    <name type="common">Soil fungus</name>
    <name type="synonym">Epicoccum purpurascens</name>
    <dbReference type="NCBI Taxonomy" id="105696"/>
    <lineage>
        <taxon>Eukaryota</taxon>
        <taxon>Fungi</taxon>
        <taxon>Dikarya</taxon>
        <taxon>Ascomycota</taxon>
        <taxon>Pezizomycotina</taxon>
        <taxon>Dothideomycetes</taxon>
        <taxon>Pleosporomycetidae</taxon>
        <taxon>Pleosporales</taxon>
        <taxon>Pleosporineae</taxon>
        <taxon>Didymellaceae</taxon>
        <taxon>Epicoccum</taxon>
    </lineage>
</organism>
<dbReference type="STRING" id="105696.A0A1Y2LNH7"/>
<dbReference type="GO" id="GO:0000935">
    <property type="term" value="C:division septum"/>
    <property type="evidence" value="ECO:0007669"/>
    <property type="project" value="EnsemblFungi"/>
</dbReference>
<feature type="compositionally biased region" description="Polar residues" evidence="9">
    <location>
        <begin position="37"/>
        <end position="58"/>
    </location>
</feature>
<evidence type="ECO:0000313" key="10">
    <source>
        <dbReference type="EMBL" id="OSS45102.1"/>
    </source>
</evidence>
<evidence type="ECO:0000256" key="6">
    <source>
        <dbReference type="ARBA" id="ARBA00023136"/>
    </source>
</evidence>
<dbReference type="Gene3D" id="3.40.50.300">
    <property type="entry name" value="P-loop containing nucleotide triphosphate hydrolases"/>
    <property type="match status" value="1"/>
</dbReference>
<dbReference type="AlphaFoldDB" id="A0A1Y2LNH7"/>
<keyword evidence="6" id="KW-0472">Membrane</keyword>
<evidence type="ECO:0000256" key="5">
    <source>
        <dbReference type="ARBA" id="ARBA00023134"/>
    </source>
</evidence>
<protein>
    <submittedName>
        <fullName evidence="10">Uncharacterized protein</fullName>
    </submittedName>
</protein>
<feature type="compositionally biased region" description="Basic residues" evidence="9">
    <location>
        <begin position="272"/>
        <end position="283"/>
    </location>
</feature>
<gene>
    <name evidence="10" type="ORF">B5807_09194</name>
</gene>
<dbReference type="SUPFAM" id="SSF52540">
    <property type="entry name" value="P-loop containing nucleoside triphosphate hydrolases"/>
    <property type="match status" value="1"/>
</dbReference>
<evidence type="ECO:0000256" key="7">
    <source>
        <dbReference type="ARBA" id="ARBA00023288"/>
    </source>
</evidence>
<dbReference type="GO" id="GO:0003924">
    <property type="term" value="F:GTPase activity"/>
    <property type="evidence" value="ECO:0007669"/>
    <property type="project" value="EnsemblFungi"/>
</dbReference>
<keyword evidence="7" id="KW-0449">Lipoprotein</keyword>
<dbReference type="FunFam" id="3.40.50.300:FF:000678">
    <property type="entry name" value="Rho GTPase Rho4"/>
    <property type="match status" value="1"/>
</dbReference>
<evidence type="ECO:0000256" key="8">
    <source>
        <dbReference type="ARBA" id="ARBA00023289"/>
    </source>
</evidence>
<dbReference type="SMART" id="SM00173">
    <property type="entry name" value="RAS"/>
    <property type="match status" value="1"/>
</dbReference>
<dbReference type="InterPro" id="IPR003578">
    <property type="entry name" value="Small_GTPase_Rho"/>
</dbReference>
<keyword evidence="4" id="KW-0547">Nucleotide-binding</keyword>
<dbReference type="GO" id="GO:0007264">
    <property type="term" value="P:small GTPase-mediated signal transduction"/>
    <property type="evidence" value="ECO:0007669"/>
    <property type="project" value="InterPro"/>
</dbReference>
<evidence type="ECO:0000256" key="2">
    <source>
        <dbReference type="ARBA" id="ARBA00010142"/>
    </source>
</evidence>
<dbReference type="NCBIfam" id="TIGR00231">
    <property type="entry name" value="small_GTP"/>
    <property type="match status" value="1"/>
</dbReference>
<dbReference type="OMA" id="RTKRTCI"/>
<dbReference type="Proteomes" id="UP000193240">
    <property type="component" value="Unassembled WGS sequence"/>
</dbReference>
<comment type="subcellular location">
    <subcellularLocation>
        <location evidence="1">Membrane</location>
    </subcellularLocation>
</comment>
<dbReference type="Pfam" id="PF00071">
    <property type="entry name" value="Ras"/>
    <property type="match status" value="1"/>
</dbReference>
<dbReference type="PRINTS" id="PR00449">
    <property type="entry name" value="RASTRNSFRMNG"/>
</dbReference>
<evidence type="ECO:0000256" key="4">
    <source>
        <dbReference type="ARBA" id="ARBA00022741"/>
    </source>
</evidence>
<keyword evidence="5" id="KW-0342">GTP-binding</keyword>
<proteinExistence type="inferred from homology"/>
<dbReference type="GO" id="GO:0005525">
    <property type="term" value="F:GTP binding"/>
    <property type="evidence" value="ECO:0007669"/>
    <property type="project" value="UniProtKB-KW"/>
</dbReference>
<evidence type="ECO:0000256" key="1">
    <source>
        <dbReference type="ARBA" id="ARBA00004370"/>
    </source>
</evidence>
<dbReference type="GO" id="GO:0000917">
    <property type="term" value="P:division septum assembly"/>
    <property type="evidence" value="ECO:0007669"/>
    <property type="project" value="EnsemblFungi"/>
</dbReference>
<feature type="compositionally biased region" description="Basic and acidic residues" evidence="9">
    <location>
        <begin position="243"/>
        <end position="252"/>
    </location>
</feature>
<dbReference type="InterPro" id="IPR001806">
    <property type="entry name" value="Small_GTPase"/>
</dbReference>
<accession>A0A1Y2LNH7</accession>